<comment type="catalytic activity">
    <reaction evidence="1">
        <text>ATP + protein L-histidine = ADP + protein N-phospho-L-histidine.</text>
        <dbReference type="EC" id="2.7.13.3"/>
    </reaction>
</comment>
<dbReference type="SMART" id="SM00388">
    <property type="entry name" value="HisKA"/>
    <property type="match status" value="1"/>
</dbReference>
<keyword evidence="4" id="KW-0808">Transferase</keyword>
<keyword evidence="10" id="KW-1185">Reference proteome</keyword>
<protein>
    <recommendedName>
        <fullName evidence="2">histidine kinase</fullName>
        <ecNumber evidence="2">2.7.13.3</ecNumber>
    </recommendedName>
</protein>
<dbReference type="SMART" id="SM00387">
    <property type="entry name" value="HATPase_c"/>
    <property type="match status" value="1"/>
</dbReference>
<keyword evidence="7" id="KW-1133">Transmembrane helix</keyword>
<evidence type="ECO:0000256" key="5">
    <source>
        <dbReference type="ARBA" id="ARBA00022777"/>
    </source>
</evidence>
<dbReference type="Gene3D" id="3.30.565.10">
    <property type="entry name" value="Histidine kinase-like ATPase, C-terminal domain"/>
    <property type="match status" value="1"/>
</dbReference>
<keyword evidence="6" id="KW-0175">Coiled coil</keyword>
<dbReference type="FunFam" id="3.30.565.10:FF:000006">
    <property type="entry name" value="Sensor histidine kinase WalK"/>
    <property type="match status" value="1"/>
</dbReference>
<dbReference type="InterPro" id="IPR003594">
    <property type="entry name" value="HATPase_dom"/>
</dbReference>
<evidence type="ECO:0000256" key="4">
    <source>
        <dbReference type="ARBA" id="ARBA00022679"/>
    </source>
</evidence>
<dbReference type="InterPro" id="IPR005467">
    <property type="entry name" value="His_kinase_dom"/>
</dbReference>
<evidence type="ECO:0000256" key="2">
    <source>
        <dbReference type="ARBA" id="ARBA00012438"/>
    </source>
</evidence>
<dbReference type="InterPro" id="IPR004358">
    <property type="entry name" value="Sig_transdc_His_kin-like_C"/>
</dbReference>
<feature type="coiled-coil region" evidence="6">
    <location>
        <begin position="268"/>
        <end position="299"/>
    </location>
</feature>
<feature type="transmembrane region" description="Helical" evidence="7">
    <location>
        <begin position="174"/>
        <end position="194"/>
    </location>
</feature>
<feature type="transmembrane region" description="Helical" evidence="7">
    <location>
        <begin position="41"/>
        <end position="62"/>
    </location>
</feature>
<dbReference type="EC" id="2.7.13.3" evidence="2"/>
<evidence type="ECO:0000313" key="9">
    <source>
        <dbReference type="EMBL" id="SLM29678.1"/>
    </source>
</evidence>
<dbReference type="InterPro" id="IPR033425">
    <property type="entry name" value="MASE3"/>
</dbReference>
<evidence type="ECO:0000256" key="6">
    <source>
        <dbReference type="SAM" id="Coils"/>
    </source>
</evidence>
<evidence type="ECO:0000256" key="1">
    <source>
        <dbReference type="ARBA" id="ARBA00000085"/>
    </source>
</evidence>
<dbReference type="CDD" id="cd00082">
    <property type="entry name" value="HisKA"/>
    <property type="match status" value="1"/>
</dbReference>
<evidence type="ECO:0000259" key="8">
    <source>
        <dbReference type="PROSITE" id="PS50109"/>
    </source>
</evidence>
<sequence length="522" mass="60338">MRQNHKLPYQHPTEQSTWIFPAVIGIVGLVGLVIISRYNFLLFHSFAELFSIAVAWALFFLVWNTRYITDADSLVFVGIAYFFIGIVDLLHTLAYKGMGVFSTHWGANLPTQLWILARYMESVSFLMLPLLFRRKIQPVLLFGCWTGATMLLLGTIFFWQVFPDCYMEGVGLTRFKIFSEYAICMLLGSAYRLLYMKKGMLDPLVFRLLALSIAMTICAELAFTFYVSVYDFSNLLGHYFKIISFYLLYIALVHSGLTRPYQVLFKSLKDSENKYQNAYAQTEKMVRERTRELERSNDELAQFAYVASHDLQEPLRAIVGFLQLLESRYTGQLDEKGRQYIKRSVNAGHRMQSLIQDLLALSRINTKDNPFESMDLNDVVTMVLNRLEKQIQEKAGIITADRLPNLEADATQIHTLFQNLISNALKYNERSEPAISIGCKEQENDYCFFIKDNGIGIESKFYERIFVVFQRLHSRQEYSGTGVGLTLCKKIVERHGGYIWVESEKDHGSTFFFTLPKERIKK</sequence>
<dbReference type="Proteomes" id="UP000191931">
    <property type="component" value="Unassembled WGS sequence"/>
</dbReference>
<dbReference type="PANTHER" id="PTHR43304:SF1">
    <property type="entry name" value="PAC DOMAIN-CONTAINING PROTEIN"/>
    <property type="match status" value="1"/>
</dbReference>
<dbReference type="PROSITE" id="PS50109">
    <property type="entry name" value="HIS_KIN"/>
    <property type="match status" value="1"/>
</dbReference>
<feature type="transmembrane region" description="Helical" evidence="7">
    <location>
        <begin position="74"/>
        <end position="93"/>
    </location>
</feature>
<dbReference type="SUPFAM" id="SSF47384">
    <property type="entry name" value="Homodimeric domain of signal transducing histidine kinase"/>
    <property type="match status" value="1"/>
</dbReference>
<dbReference type="Pfam" id="PF00512">
    <property type="entry name" value="HisKA"/>
    <property type="match status" value="1"/>
</dbReference>
<feature type="transmembrane region" description="Helical" evidence="7">
    <location>
        <begin position="206"/>
        <end position="227"/>
    </location>
</feature>
<evidence type="ECO:0000256" key="7">
    <source>
        <dbReference type="SAM" id="Phobius"/>
    </source>
</evidence>
<accession>A0A1W1HBC9</accession>
<gene>
    <name evidence="9" type="ORF">MTBBW1_1940005</name>
</gene>
<keyword evidence="5 9" id="KW-0418">Kinase</keyword>
<feature type="transmembrane region" description="Helical" evidence="7">
    <location>
        <begin position="16"/>
        <end position="35"/>
    </location>
</feature>
<dbReference type="PANTHER" id="PTHR43304">
    <property type="entry name" value="PHYTOCHROME-LIKE PROTEIN CPH1"/>
    <property type="match status" value="1"/>
</dbReference>
<dbReference type="Gene3D" id="1.10.287.130">
    <property type="match status" value="1"/>
</dbReference>
<dbReference type="EMBL" id="FWEV01000106">
    <property type="protein sequence ID" value="SLM29678.1"/>
    <property type="molecule type" value="Genomic_DNA"/>
</dbReference>
<feature type="transmembrane region" description="Helical" evidence="7">
    <location>
        <begin position="239"/>
        <end position="257"/>
    </location>
</feature>
<dbReference type="InterPro" id="IPR052162">
    <property type="entry name" value="Sensor_kinase/Photoreceptor"/>
</dbReference>
<dbReference type="Pfam" id="PF17159">
    <property type="entry name" value="MASE3"/>
    <property type="match status" value="1"/>
</dbReference>
<dbReference type="InterPro" id="IPR003661">
    <property type="entry name" value="HisK_dim/P_dom"/>
</dbReference>
<dbReference type="PRINTS" id="PR00344">
    <property type="entry name" value="BCTRLSENSOR"/>
</dbReference>
<dbReference type="AlphaFoldDB" id="A0A1W1HBC9"/>
<dbReference type="InterPro" id="IPR036890">
    <property type="entry name" value="HATPase_C_sf"/>
</dbReference>
<reference evidence="9 10" key="1">
    <citation type="submission" date="2017-03" db="EMBL/GenBank/DDBJ databases">
        <authorList>
            <person name="Afonso C.L."/>
            <person name="Miller P.J."/>
            <person name="Scott M.A."/>
            <person name="Spackman E."/>
            <person name="Goraichik I."/>
            <person name="Dimitrov K.M."/>
            <person name="Suarez D.L."/>
            <person name="Swayne D.E."/>
        </authorList>
    </citation>
    <scope>NUCLEOTIDE SEQUENCE [LARGE SCALE GENOMIC DNA]</scope>
    <source>
        <strain evidence="9">PRJEB14757</strain>
    </source>
</reference>
<dbReference type="OrthoDB" id="415806at2"/>
<keyword evidence="7" id="KW-0812">Transmembrane</keyword>
<organism evidence="9 10">
    <name type="scientific">Desulfamplus magnetovallimortis</name>
    <dbReference type="NCBI Taxonomy" id="1246637"/>
    <lineage>
        <taxon>Bacteria</taxon>
        <taxon>Pseudomonadati</taxon>
        <taxon>Thermodesulfobacteriota</taxon>
        <taxon>Desulfobacteria</taxon>
        <taxon>Desulfobacterales</taxon>
        <taxon>Desulfobacteraceae</taxon>
        <taxon>Desulfamplus</taxon>
    </lineage>
</organism>
<feature type="transmembrane region" description="Helical" evidence="7">
    <location>
        <begin position="139"/>
        <end position="162"/>
    </location>
</feature>
<dbReference type="RefSeq" id="WP_080806777.1">
    <property type="nucleotide sequence ID" value="NZ_LT828555.1"/>
</dbReference>
<evidence type="ECO:0000256" key="3">
    <source>
        <dbReference type="ARBA" id="ARBA00022553"/>
    </source>
</evidence>
<dbReference type="SUPFAM" id="SSF55874">
    <property type="entry name" value="ATPase domain of HSP90 chaperone/DNA topoisomerase II/histidine kinase"/>
    <property type="match status" value="1"/>
</dbReference>
<dbReference type="STRING" id="1246637.MTBBW1_1940005"/>
<proteinExistence type="predicted"/>
<name>A0A1W1HBC9_9BACT</name>
<dbReference type="Pfam" id="PF02518">
    <property type="entry name" value="HATPase_c"/>
    <property type="match status" value="1"/>
</dbReference>
<keyword evidence="3" id="KW-0597">Phosphoprotein</keyword>
<evidence type="ECO:0000313" key="10">
    <source>
        <dbReference type="Proteomes" id="UP000191931"/>
    </source>
</evidence>
<keyword evidence="7" id="KW-0472">Membrane</keyword>
<feature type="domain" description="Histidine kinase" evidence="8">
    <location>
        <begin position="306"/>
        <end position="519"/>
    </location>
</feature>
<dbReference type="InterPro" id="IPR036097">
    <property type="entry name" value="HisK_dim/P_sf"/>
</dbReference>
<dbReference type="GO" id="GO:0000155">
    <property type="term" value="F:phosphorelay sensor kinase activity"/>
    <property type="evidence" value="ECO:0007669"/>
    <property type="project" value="InterPro"/>
</dbReference>